<dbReference type="PANTHER" id="PTHR23150">
    <property type="entry name" value="SULFATASE MODIFYING FACTOR 1, 2"/>
    <property type="match status" value="1"/>
</dbReference>
<dbReference type="InterPro" id="IPR005543">
    <property type="entry name" value="PASTA_dom"/>
</dbReference>
<dbReference type="InterPro" id="IPR005532">
    <property type="entry name" value="SUMF_dom"/>
</dbReference>
<keyword evidence="3" id="KW-0418">Kinase</keyword>
<dbReference type="Gene3D" id="1.10.1330.10">
    <property type="entry name" value="Dockerin domain"/>
    <property type="match status" value="1"/>
</dbReference>
<dbReference type="SMART" id="SM00740">
    <property type="entry name" value="PASTA"/>
    <property type="match status" value="1"/>
</dbReference>
<accession>A0A1W6LNM8</accession>
<dbReference type="CDD" id="cd06577">
    <property type="entry name" value="PASTA_pknB"/>
    <property type="match status" value="1"/>
</dbReference>
<dbReference type="EMBL" id="CP021023">
    <property type="protein sequence ID" value="ARN57388.1"/>
    <property type="molecule type" value="Genomic_DNA"/>
</dbReference>
<dbReference type="EC" id="2.7.11.1" evidence="3"/>
<feature type="domain" description="PASTA" evidence="2">
    <location>
        <begin position="47"/>
        <end position="114"/>
    </location>
</feature>
<dbReference type="STRING" id="1941349.STSP1_01795"/>
<feature type="signal peptide" evidence="1">
    <location>
        <begin position="1"/>
        <end position="19"/>
    </location>
</feature>
<dbReference type="Proteomes" id="UP000193334">
    <property type="component" value="Chromosome"/>
</dbReference>
<gene>
    <name evidence="3" type="primary">pkn1_5</name>
    <name evidence="3" type="ORF">STSP1_01795</name>
</gene>
<protein>
    <submittedName>
        <fullName evidence="3">Serine/threonine-protein kinase pkn1</fullName>
        <ecNumber evidence="3">2.7.11.1</ecNumber>
    </submittedName>
</protein>
<evidence type="ECO:0000256" key="1">
    <source>
        <dbReference type="SAM" id="SignalP"/>
    </source>
</evidence>
<keyword evidence="1" id="KW-0732">Signal</keyword>
<proteinExistence type="predicted"/>
<dbReference type="InterPro" id="IPR036439">
    <property type="entry name" value="Dockerin_dom_sf"/>
</dbReference>
<dbReference type="RefSeq" id="WP_085756031.1">
    <property type="nucleotide sequence ID" value="NZ_CP021023.1"/>
</dbReference>
<dbReference type="GO" id="GO:0004674">
    <property type="term" value="F:protein serine/threonine kinase activity"/>
    <property type="evidence" value="ECO:0007669"/>
    <property type="project" value="UniProtKB-EC"/>
</dbReference>
<keyword evidence="3" id="KW-0808">Transferase</keyword>
<dbReference type="Gene3D" id="3.90.1580.10">
    <property type="entry name" value="paralog of FGE (formylglycine-generating enzyme)"/>
    <property type="match status" value="1"/>
</dbReference>
<dbReference type="InterPro" id="IPR051043">
    <property type="entry name" value="Sulfatase_Mod_Factor_Kinase"/>
</dbReference>
<sequence precursor="true">MKYLIVLLSTLFIAASVSAAWDPASDINNDGIVDIEDFSRLCMHWLEVEFVQVPVVEGMDYNDAEAAILAADLVVGNVSQRYDESVQKGHIISQSPAGGENVSPASAVDLLSSKGAVGDAAGMTWVYIEDDGSNMKDTAGNPIDGQGGFTGYMSKYETTNAQYCQFLNDAAASGDIKLVSGVVTGADEQNDLVYYDTTQSSSQIAWSGEVFYVETFEGQDVSGFPVACLSYYGAKAFCDYYSWYRLPTDFEWQAAADFDGSYVYATGAAIDFSKANYYEDGVFANPEGFSSFPYTSSVGHFGEFGYGLCDMSGNVCEWTEYGASGNYKTLQGGGWSNDKSYCSVSHKIYQQKDFMSHNYGFRVVLDE</sequence>
<dbReference type="Gene3D" id="3.30.10.20">
    <property type="match status" value="1"/>
</dbReference>
<dbReference type="PROSITE" id="PS00018">
    <property type="entry name" value="EF_HAND_1"/>
    <property type="match status" value="1"/>
</dbReference>
<organism evidence="3 4">
    <name type="scientific">Sedimentisphaera salicampi</name>
    <dbReference type="NCBI Taxonomy" id="1941349"/>
    <lineage>
        <taxon>Bacteria</taxon>
        <taxon>Pseudomonadati</taxon>
        <taxon>Planctomycetota</taxon>
        <taxon>Phycisphaerae</taxon>
        <taxon>Sedimentisphaerales</taxon>
        <taxon>Sedimentisphaeraceae</taxon>
        <taxon>Sedimentisphaera</taxon>
    </lineage>
</organism>
<name>A0A1W6LNM8_9BACT</name>
<evidence type="ECO:0000259" key="2">
    <source>
        <dbReference type="PROSITE" id="PS51178"/>
    </source>
</evidence>
<dbReference type="Pfam" id="PF03793">
    <property type="entry name" value="PASTA"/>
    <property type="match status" value="1"/>
</dbReference>
<feature type="chain" id="PRO_5012099874" evidence="1">
    <location>
        <begin position="20"/>
        <end position="367"/>
    </location>
</feature>
<dbReference type="PANTHER" id="PTHR23150:SF19">
    <property type="entry name" value="FORMYLGLYCINE-GENERATING ENZYME"/>
    <property type="match status" value="1"/>
</dbReference>
<dbReference type="InterPro" id="IPR042095">
    <property type="entry name" value="SUMF_sf"/>
</dbReference>
<evidence type="ECO:0000313" key="3">
    <source>
        <dbReference type="EMBL" id="ARN57388.1"/>
    </source>
</evidence>
<evidence type="ECO:0000313" key="4">
    <source>
        <dbReference type="Proteomes" id="UP000193334"/>
    </source>
</evidence>
<dbReference type="SUPFAM" id="SSF56436">
    <property type="entry name" value="C-type lectin-like"/>
    <property type="match status" value="1"/>
</dbReference>
<dbReference type="AlphaFoldDB" id="A0A1W6LNM8"/>
<dbReference type="GO" id="GO:0000272">
    <property type="term" value="P:polysaccharide catabolic process"/>
    <property type="evidence" value="ECO:0007669"/>
    <property type="project" value="InterPro"/>
</dbReference>
<reference evidence="4" key="1">
    <citation type="submission" date="2017-04" db="EMBL/GenBank/DDBJ databases">
        <title>Comparative genomics and description of representatives of a novel lineage of planctomycetes thriving in anoxic sediments.</title>
        <authorList>
            <person name="Spring S."/>
            <person name="Bunk B."/>
            <person name="Sproer C."/>
        </authorList>
    </citation>
    <scope>NUCLEOTIDE SEQUENCE [LARGE SCALE GENOMIC DNA]</scope>
    <source>
        <strain evidence="4">ST-PulAB-D4</strain>
    </source>
</reference>
<dbReference type="KEGG" id="pbp:STSP1_01795"/>
<dbReference type="GO" id="GO:0120147">
    <property type="term" value="F:formylglycine-generating oxidase activity"/>
    <property type="evidence" value="ECO:0007669"/>
    <property type="project" value="TreeGrafter"/>
</dbReference>
<dbReference type="Pfam" id="PF03781">
    <property type="entry name" value="FGE-sulfatase"/>
    <property type="match status" value="1"/>
</dbReference>
<dbReference type="InterPro" id="IPR016187">
    <property type="entry name" value="CTDL_fold"/>
</dbReference>
<dbReference type="PROSITE" id="PS51178">
    <property type="entry name" value="PASTA"/>
    <property type="match status" value="1"/>
</dbReference>
<dbReference type="InterPro" id="IPR018247">
    <property type="entry name" value="EF_Hand_1_Ca_BS"/>
</dbReference>
<keyword evidence="4" id="KW-1185">Reference proteome</keyword>